<accession>A0A430WPI2</accession>
<dbReference type="AlphaFoldDB" id="A0A430WPI2"/>
<dbReference type="Proteomes" id="UP000288507">
    <property type="component" value="Unassembled WGS sequence"/>
</dbReference>
<proteinExistence type="predicted"/>
<gene>
    <name evidence="1" type="ORF">C3H57_02145</name>
</gene>
<protein>
    <recommendedName>
        <fullName evidence="3">PIN-like domain-containing protein</fullName>
    </recommendedName>
</protein>
<name>A0A430WPI2_CAMJU</name>
<dbReference type="EMBL" id="PRBV01000002">
    <property type="protein sequence ID" value="RTJ80330.1"/>
    <property type="molecule type" value="Genomic_DNA"/>
</dbReference>
<organism evidence="1 2">
    <name type="scientific">Campylobacter jejuni</name>
    <dbReference type="NCBI Taxonomy" id="197"/>
    <lineage>
        <taxon>Bacteria</taxon>
        <taxon>Pseudomonadati</taxon>
        <taxon>Campylobacterota</taxon>
        <taxon>Epsilonproteobacteria</taxon>
        <taxon>Campylobacterales</taxon>
        <taxon>Campylobacteraceae</taxon>
        <taxon>Campylobacter</taxon>
    </lineage>
</organism>
<sequence>MRAYLIDAENINLDHFFNQYHFDKKDKKSVFYLVGNANIHFSFHSLSFLCKHKFKIHTFTQVSKDYADKIILTLLGTISKKPKIKKIFIVSNDKIFDHLEYIRISFKKNIKLVKFNNQTNPPATPKPSKIEVYFSKNKENILALKNQAQNKADFHNLLAKNHSCGAEIYAFIKEKYPKWLKAFNDKENTKNV</sequence>
<evidence type="ECO:0000313" key="1">
    <source>
        <dbReference type="EMBL" id="RTJ80330.1"/>
    </source>
</evidence>
<reference evidence="1 2" key="1">
    <citation type="journal article" date="2019" name="Appl. Environ. Microbiol.">
        <title>Population genetics and characterization of Campylobacter jejuni isolates in western jackdaws and game birds in Finland.</title>
        <authorList>
            <person name="Kovanen S."/>
            <person name="Rossi M."/>
            <person name="Pohja-Mykra M."/>
            <person name="Nieminen T."/>
            <person name="Raunio-Saarnisto M."/>
            <person name="Sauvala M."/>
            <person name="Fredriksson-Ahomaa M."/>
            <person name="Hanninen M.L."/>
            <person name="Kivisto R."/>
        </authorList>
    </citation>
    <scope>NUCLEOTIDE SEQUENCE [LARGE SCALE GENOMIC DNA]</scope>
    <source>
        <strain evidence="1 2">CB313</strain>
    </source>
</reference>
<evidence type="ECO:0000313" key="2">
    <source>
        <dbReference type="Proteomes" id="UP000288507"/>
    </source>
</evidence>
<evidence type="ECO:0008006" key="3">
    <source>
        <dbReference type="Google" id="ProtNLM"/>
    </source>
</evidence>
<comment type="caution">
    <text evidence="1">The sequence shown here is derived from an EMBL/GenBank/DDBJ whole genome shotgun (WGS) entry which is preliminary data.</text>
</comment>
<dbReference type="RefSeq" id="WP_126210996.1">
    <property type="nucleotide sequence ID" value="NZ_PQZP01000003.1"/>
</dbReference>